<dbReference type="AlphaFoldDB" id="A0A0V1DS35"/>
<organism evidence="2 3">
    <name type="scientific">Trichinella pseudospiralis</name>
    <name type="common">Parasitic roundworm</name>
    <dbReference type="NCBI Taxonomy" id="6337"/>
    <lineage>
        <taxon>Eukaryota</taxon>
        <taxon>Metazoa</taxon>
        <taxon>Ecdysozoa</taxon>
        <taxon>Nematoda</taxon>
        <taxon>Enoplea</taxon>
        <taxon>Dorylaimia</taxon>
        <taxon>Trichinellida</taxon>
        <taxon>Trichinellidae</taxon>
        <taxon>Trichinella</taxon>
    </lineage>
</organism>
<keyword evidence="1" id="KW-1133">Transmembrane helix</keyword>
<name>A0A0V1DS35_TRIPS</name>
<protein>
    <submittedName>
        <fullName evidence="2">Uncharacterized protein</fullName>
    </submittedName>
</protein>
<sequence length="90" mass="10737">LYLLSVELYLSLIHRSMWLIFSVMDIMSPICLHLAKSCCKFCNINRHMTFEFQFTLSLSNSRCGYIFFTNFCFNILALIAFFFFPIFDIY</sequence>
<evidence type="ECO:0000256" key="1">
    <source>
        <dbReference type="SAM" id="Phobius"/>
    </source>
</evidence>
<keyword evidence="1" id="KW-0812">Transmembrane</keyword>
<gene>
    <name evidence="2" type="ORF">T4A_4592</name>
</gene>
<evidence type="ECO:0000313" key="3">
    <source>
        <dbReference type="Proteomes" id="UP000054632"/>
    </source>
</evidence>
<feature type="transmembrane region" description="Helical" evidence="1">
    <location>
        <begin position="12"/>
        <end position="35"/>
    </location>
</feature>
<feature type="transmembrane region" description="Helical" evidence="1">
    <location>
        <begin position="65"/>
        <end position="87"/>
    </location>
</feature>
<reference evidence="2 3" key="1">
    <citation type="submission" date="2015-01" db="EMBL/GenBank/DDBJ databases">
        <title>Evolution of Trichinella species and genotypes.</title>
        <authorList>
            <person name="Korhonen P.K."/>
            <person name="Edoardo P."/>
            <person name="Giuseppe L.R."/>
            <person name="Gasser R.B."/>
        </authorList>
    </citation>
    <scope>NUCLEOTIDE SEQUENCE [LARGE SCALE GENOMIC DNA]</scope>
    <source>
        <strain evidence="2">ISS13</strain>
    </source>
</reference>
<dbReference type="Proteomes" id="UP000054632">
    <property type="component" value="Unassembled WGS sequence"/>
</dbReference>
<keyword evidence="1" id="KW-0472">Membrane</keyword>
<comment type="caution">
    <text evidence="2">The sequence shown here is derived from an EMBL/GenBank/DDBJ whole genome shotgun (WGS) entry which is preliminary data.</text>
</comment>
<dbReference type="EMBL" id="JYDR01000878">
    <property type="protein sequence ID" value="KRY63795.1"/>
    <property type="molecule type" value="Genomic_DNA"/>
</dbReference>
<accession>A0A0V1DS35</accession>
<evidence type="ECO:0000313" key="2">
    <source>
        <dbReference type="EMBL" id="KRY63795.1"/>
    </source>
</evidence>
<proteinExistence type="predicted"/>
<feature type="non-terminal residue" evidence="2">
    <location>
        <position position="1"/>
    </location>
</feature>